<protein>
    <submittedName>
        <fullName evidence="1">Uncharacterized protein</fullName>
    </submittedName>
</protein>
<name>A0AAD9XHU4_9ROSI</name>
<accession>A0AAD9XHU4</accession>
<dbReference type="EMBL" id="JANJYI010000002">
    <property type="protein sequence ID" value="KAK2659615.1"/>
    <property type="molecule type" value="Genomic_DNA"/>
</dbReference>
<dbReference type="Proteomes" id="UP001280121">
    <property type="component" value="Unassembled WGS sequence"/>
</dbReference>
<proteinExistence type="predicted"/>
<sequence>MSSDRIILEPHFDWTSSDEEEINPGAINVERLVNVIDPSNVNTNRAGMLEQGITRVIAQSVELPRSSIVEPSTSGRSLGILSDSSTSVLANVDLAIIRAIYRIPNSVKLRIPKMNERADWDIPGWMCFYEYIFRLGFRFPILSLARHMLVYYDIAPSQLMPNSLRILLSLTILRERHGIKFGLGCLLYNYYLKEHISDKEITSKENKFPCANAPERTMNVLDIPIEVRSWRVLLIEVLSMASAKINVPGAVDTLRQYRDHICKKRVEEANKAKGKSTEVLPELNDISKAQNDKLDKLVKELIEKNLALEDGVNGLKAEISRQCVDMTKSKEIMANHEGVIVYLEKQVLSIAIEVKPGRSFSSNTYLVNTPSGIPRKCMQKSIIMRRWSA</sequence>
<dbReference type="AlphaFoldDB" id="A0AAD9XHU4"/>
<evidence type="ECO:0000313" key="2">
    <source>
        <dbReference type="Proteomes" id="UP001280121"/>
    </source>
</evidence>
<gene>
    <name evidence="1" type="ORF">Ddye_006148</name>
</gene>
<comment type="caution">
    <text evidence="1">The sequence shown here is derived from an EMBL/GenBank/DDBJ whole genome shotgun (WGS) entry which is preliminary data.</text>
</comment>
<evidence type="ECO:0000313" key="1">
    <source>
        <dbReference type="EMBL" id="KAK2659615.1"/>
    </source>
</evidence>
<organism evidence="1 2">
    <name type="scientific">Dipteronia dyeriana</name>
    <dbReference type="NCBI Taxonomy" id="168575"/>
    <lineage>
        <taxon>Eukaryota</taxon>
        <taxon>Viridiplantae</taxon>
        <taxon>Streptophyta</taxon>
        <taxon>Embryophyta</taxon>
        <taxon>Tracheophyta</taxon>
        <taxon>Spermatophyta</taxon>
        <taxon>Magnoliopsida</taxon>
        <taxon>eudicotyledons</taxon>
        <taxon>Gunneridae</taxon>
        <taxon>Pentapetalae</taxon>
        <taxon>rosids</taxon>
        <taxon>malvids</taxon>
        <taxon>Sapindales</taxon>
        <taxon>Sapindaceae</taxon>
        <taxon>Hippocastanoideae</taxon>
        <taxon>Acereae</taxon>
        <taxon>Dipteronia</taxon>
    </lineage>
</organism>
<keyword evidence="2" id="KW-1185">Reference proteome</keyword>
<reference evidence="1" key="1">
    <citation type="journal article" date="2023" name="Plant J.">
        <title>Genome sequences and population genomics provide insights into the demographic history, inbreeding, and mutation load of two 'living fossil' tree species of Dipteronia.</title>
        <authorList>
            <person name="Feng Y."/>
            <person name="Comes H.P."/>
            <person name="Chen J."/>
            <person name="Zhu S."/>
            <person name="Lu R."/>
            <person name="Zhang X."/>
            <person name="Li P."/>
            <person name="Qiu J."/>
            <person name="Olsen K.M."/>
            <person name="Qiu Y."/>
        </authorList>
    </citation>
    <scope>NUCLEOTIDE SEQUENCE</scope>
    <source>
        <strain evidence="1">KIB01</strain>
    </source>
</reference>